<dbReference type="Proteomes" id="UP000043764">
    <property type="component" value="Unassembled WGS sequence"/>
</dbReference>
<gene>
    <name evidence="4" type="ORF">NIT7321_03052</name>
</gene>
<protein>
    <submittedName>
        <fullName evidence="4">6-hydroxynicotinate 3-monooxygenase</fullName>
        <ecNumber evidence="4">1.14.13.114</ecNumber>
    </submittedName>
</protein>
<dbReference type="InterPro" id="IPR002938">
    <property type="entry name" value="FAD-bd"/>
</dbReference>
<dbReference type="Pfam" id="PF01494">
    <property type="entry name" value="FAD_binding_3"/>
    <property type="match status" value="1"/>
</dbReference>
<dbReference type="EC" id="1.14.13.114" evidence="4"/>
<dbReference type="NCBIfam" id="NF005720">
    <property type="entry name" value="PRK07538.1"/>
    <property type="match status" value="1"/>
</dbReference>
<dbReference type="EMBL" id="CVRL01000039">
    <property type="protein sequence ID" value="CRL12180.1"/>
    <property type="molecule type" value="Genomic_DNA"/>
</dbReference>
<name>A0A0H5DIZ5_9RHOB</name>
<evidence type="ECO:0000313" key="5">
    <source>
        <dbReference type="Proteomes" id="UP000043764"/>
    </source>
</evidence>
<evidence type="ECO:0000259" key="3">
    <source>
        <dbReference type="Pfam" id="PF01494"/>
    </source>
</evidence>
<dbReference type="GO" id="GO:0071949">
    <property type="term" value="F:FAD binding"/>
    <property type="evidence" value="ECO:0007669"/>
    <property type="project" value="InterPro"/>
</dbReference>
<organism evidence="4 5">
    <name type="scientific">Phaeobacter italicus</name>
    <dbReference type="NCBI Taxonomy" id="481446"/>
    <lineage>
        <taxon>Bacteria</taxon>
        <taxon>Pseudomonadati</taxon>
        <taxon>Pseudomonadota</taxon>
        <taxon>Alphaproteobacteria</taxon>
        <taxon>Rhodobacterales</taxon>
        <taxon>Roseobacteraceae</taxon>
        <taxon>Phaeobacter</taxon>
    </lineage>
</organism>
<keyword evidence="2 4" id="KW-0503">Monooxygenase</keyword>
<evidence type="ECO:0000313" key="4">
    <source>
        <dbReference type="EMBL" id="CRL12180.1"/>
    </source>
</evidence>
<accession>A0A0H5DIZ5</accession>
<dbReference type="PANTHER" id="PTHR13789">
    <property type="entry name" value="MONOOXYGENASE"/>
    <property type="match status" value="1"/>
</dbReference>
<dbReference type="AlphaFoldDB" id="A0A0H5DIZ5"/>
<dbReference type="InterPro" id="IPR036188">
    <property type="entry name" value="FAD/NAD-bd_sf"/>
</dbReference>
<reference evidence="5" key="1">
    <citation type="submission" date="2015-05" db="EMBL/GenBank/DDBJ databases">
        <authorList>
            <person name="Rodrigo-Torres Lidia"/>
            <person name="Arahal R.David."/>
        </authorList>
    </citation>
    <scope>NUCLEOTIDE SEQUENCE [LARGE SCALE GENOMIC DNA]</scope>
    <source>
        <strain evidence="5">CECT 7321</strain>
    </source>
</reference>
<proteinExistence type="predicted"/>
<evidence type="ECO:0000256" key="2">
    <source>
        <dbReference type="ARBA" id="ARBA00023033"/>
    </source>
</evidence>
<dbReference type="InterPro" id="IPR050493">
    <property type="entry name" value="FAD-dep_Monooxygenase_BioMet"/>
</dbReference>
<dbReference type="Gene3D" id="3.50.50.60">
    <property type="entry name" value="FAD/NAD(P)-binding domain"/>
    <property type="match status" value="1"/>
</dbReference>
<evidence type="ECO:0000256" key="1">
    <source>
        <dbReference type="ARBA" id="ARBA00023002"/>
    </source>
</evidence>
<dbReference type="SUPFAM" id="SSF51905">
    <property type="entry name" value="FAD/NAD(P)-binding domain"/>
    <property type="match status" value="1"/>
</dbReference>
<dbReference type="GO" id="GO:0043731">
    <property type="term" value="F:6-hydroxynicotinate 3-monooxygenase activity"/>
    <property type="evidence" value="ECO:0007669"/>
    <property type="project" value="UniProtKB-EC"/>
</dbReference>
<dbReference type="Gene3D" id="3.30.9.30">
    <property type="match status" value="1"/>
</dbReference>
<dbReference type="STRING" id="481446.NIT7645_01777"/>
<keyword evidence="1 4" id="KW-0560">Oxidoreductase</keyword>
<dbReference type="PRINTS" id="PR00420">
    <property type="entry name" value="RNGMNOXGNASE"/>
</dbReference>
<dbReference type="SUPFAM" id="SSF54373">
    <property type="entry name" value="FAD-linked reductases, C-terminal domain"/>
    <property type="match status" value="1"/>
</dbReference>
<keyword evidence="5" id="KW-1185">Reference proteome</keyword>
<feature type="domain" description="FAD-binding" evidence="3">
    <location>
        <begin position="42"/>
        <end position="391"/>
    </location>
</feature>
<sequence>MAQPLPPLPCCHLNPAPAMLRHKQHRQAAAASCAANRGMDKMTVLISGAGIAGLTLGLTLHDLGVPFHIYEATQTLKPMGVGINLQPNAVRELIDLGLEDALSAIGVRTAQLGFYSKLGKTIWEEPRGQAAGYNWPQYSVHRGELQMMLYHALVERAGHEVITTGARATGYDRTSAGVRLHIEGGRSAEGTMLIAADGIHSAIRAQMYPNEGAPIWNGRILWRATTRAPSFHGGAAMAMIGHDHLRIVAYPISQPDDAGIATINWIAEKQFDPAAAWNRESWNRAADIADFLPDFAEWQFDWIDIPALIRGAEIVYEYPMVDRDPLPAWQDGPVTLMGDAAHPTYPVGSNGASQAIVDARIIGAQMLALGVTQHALAAYETAVRPVTTAVATANRAGGGPDGVLQQVEDLCGGDFTDINTVIPHEDLAAHAAKYKSIAGFSIEELNARPATLPPGARIG</sequence>
<dbReference type="PANTHER" id="PTHR13789:SF268">
    <property type="entry name" value="5-METHYLPHENAZINE-1-CARBOXYLATE 1-MONOOXYGENASE"/>
    <property type="match status" value="1"/>
</dbReference>